<organism evidence="5 6">
    <name type="scientific">Mycobacterium tuberculosis</name>
    <dbReference type="NCBI Taxonomy" id="1773"/>
    <lineage>
        <taxon>Bacteria</taxon>
        <taxon>Bacillati</taxon>
        <taxon>Actinomycetota</taxon>
        <taxon>Actinomycetes</taxon>
        <taxon>Mycobacteriales</taxon>
        <taxon>Mycobacteriaceae</taxon>
        <taxon>Mycobacterium</taxon>
        <taxon>Mycobacterium tuberculosis complex</taxon>
    </lineage>
</organism>
<dbReference type="EMBL" id="CSAE01001077">
    <property type="protein sequence ID" value="COX27746.1"/>
    <property type="molecule type" value="Genomic_DNA"/>
</dbReference>
<dbReference type="Proteomes" id="UP000048948">
    <property type="component" value="Unassembled WGS sequence"/>
</dbReference>
<evidence type="ECO:0000313" key="6">
    <source>
        <dbReference type="Proteomes" id="UP000038802"/>
    </source>
</evidence>
<dbReference type="Proteomes" id="UP000038802">
    <property type="component" value="Unassembled WGS sequence"/>
</dbReference>
<dbReference type="EMBL" id="CNFT01001613">
    <property type="protein sequence ID" value="CKT46372.1"/>
    <property type="molecule type" value="Genomic_DNA"/>
</dbReference>
<evidence type="ECO:0000313" key="10">
    <source>
        <dbReference type="Proteomes" id="UP000050164"/>
    </source>
</evidence>
<dbReference type="Proteomes" id="UP000046947">
    <property type="component" value="Unassembled WGS sequence"/>
</dbReference>
<evidence type="ECO:0000313" key="4">
    <source>
        <dbReference type="EMBL" id="COW79761.1"/>
    </source>
</evidence>
<evidence type="ECO:0000313" key="2">
    <source>
        <dbReference type="EMBL" id="CKT46372.1"/>
    </source>
</evidence>
<dbReference type="Proteomes" id="UP000045842">
    <property type="component" value="Unassembled WGS sequence"/>
</dbReference>
<dbReference type="EMBL" id="CNGE01001750">
    <property type="protein sequence ID" value="CKU46924.1"/>
    <property type="molecule type" value="Genomic_DNA"/>
</dbReference>
<evidence type="ECO:0000313" key="3">
    <source>
        <dbReference type="EMBL" id="CKU46924.1"/>
    </source>
</evidence>
<evidence type="ECO:0000313" key="9">
    <source>
        <dbReference type="Proteomes" id="UP000048948"/>
    </source>
</evidence>
<protein>
    <submittedName>
        <fullName evidence="5">Uncharacterized protein</fullName>
    </submittedName>
</protein>
<dbReference type="Proteomes" id="UP000050164">
    <property type="component" value="Unassembled WGS sequence"/>
</dbReference>
<sequence>MRELHDGDGAEAADARNVVHRGEHVQPPGHPAHIQLLAGEADNGRQTTLPAAIGQVVADQLVTLHGCGHPLRVGQSTTVLNSHP</sequence>
<evidence type="ECO:0000313" key="8">
    <source>
        <dbReference type="Proteomes" id="UP000046947"/>
    </source>
</evidence>
<proteinExistence type="predicted"/>
<dbReference type="EMBL" id="CFOH01001261">
    <property type="protein sequence ID" value="CFE82447.1"/>
    <property type="molecule type" value="Genomic_DNA"/>
</dbReference>
<evidence type="ECO:0000313" key="7">
    <source>
        <dbReference type="Proteomes" id="UP000045842"/>
    </source>
</evidence>
<reference evidence="5" key="1">
    <citation type="submission" date="2015-03" db="EMBL/GenBank/DDBJ databases">
        <authorList>
            <person name="Murphy D."/>
        </authorList>
    </citation>
    <scope>NUCLEOTIDE SEQUENCE [LARGE SCALE GENOMIC DNA]</scope>
    <source>
        <strain evidence="5">K00500041</strain>
    </source>
</reference>
<reference evidence="6 7" key="2">
    <citation type="submission" date="2015-03" db="EMBL/GenBank/DDBJ databases">
        <authorList>
            <consortium name="Pathogen Informatics"/>
        </authorList>
    </citation>
    <scope>NUCLEOTIDE SEQUENCE [LARGE SCALE GENOMIC DNA]</scope>
    <source>
        <strain evidence="3 9">Bir 172</strain>
        <strain evidence="2 10">Bir 185</strain>
        <strain evidence="4 7">G09801536</strain>
        <strain evidence="1 8">H09601792</strain>
        <strain evidence="6">K00500041</strain>
    </source>
</reference>
<gene>
    <name evidence="4" type="ORF">ERS007679_04323</name>
    <name evidence="1" type="ORF">ERS007688_04363</name>
    <name evidence="5" type="ORF">ERS007703_05009</name>
    <name evidence="3" type="ORF">ERS027646_04802</name>
    <name evidence="2" type="ORF">ERS027659_04442</name>
</gene>
<dbReference type="EMBL" id="CSAD01001051">
    <property type="protein sequence ID" value="COW79761.1"/>
    <property type="molecule type" value="Genomic_DNA"/>
</dbReference>
<accession>A0A0U0QXP8</accession>
<evidence type="ECO:0000313" key="1">
    <source>
        <dbReference type="EMBL" id="CFE82447.1"/>
    </source>
</evidence>
<name>A0A0U0QXP8_MYCTX</name>
<evidence type="ECO:0000313" key="5">
    <source>
        <dbReference type="EMBL" id="COX27746.1"/>
    </source>
</evidence>
<dbReference type="AlphaFoldDB" id="A0A0U0QXP8"/>